<evidence type="ECO:0000256" key="1">
    <source>
        <dbReference type="ARBA" id="ARBA00023015"/>
    </source>
</evidence>
<accession>A0ABW4BES3</accession>
<name>A0ABW4BES3_9LACO</name>
<dbReference type="Proteomes" id="UP001597199">
    <property type="component" value="Unassembled WGS sequence"/>
</dbReference>
<evidence type="ECO:0000313" key="6">
    <source>
        <dbReference type="Proteomes" id="UP001597199"/>
    </source>
</evidence>
<dbReference type="Gene3D" id="1.10.10.10">
    <property type="entry name" value="Winged helix-like DNA-binding domain superfamily/Winged helix DNA-binding domain"/>
    <property type="match status" value="1"/>
</dbReference>
<dbReference type="EMBL" id="JBHTOA010000030">
    <property type="protein sequence ID" value="MFD1398984.1"/>
    <property type="molecule type" value="Genomic_DNA"/>
</dbReference>
<dbReference type="PRINTS" id="PR00598">
    <property type="entry name" value="HTHMARR"/>
</dbReference>
<protein>
    <submittedName>
        <fullName evidence="5">MarR family winged helix-turn-helix transcriptional regulator</fullName>
    </submittedName>
</protein>
<evidence type="ECO:0000256" key="3">
    <source>
        <dbReference type="ARBA" id="ARBA00023163"/>
    </source>
</evidence>
<dbReference type="PANTHER" id="PTHR42756">
    <property type="entry name" value="TRANSCRIPTIONAL REGULATOR, MARR"/>
    <property type="match status" value="1"/>
</dbReference>
<organism evidence="5 6">
    <name type="scientific">Lacticaseibacillus suilingensis</name>
    <dbReference type="NCBI Taxonomy" id="2799577"/>
    <lineage>
        <taxon>Bacteria</taxon>
        <taxon>Bacillati</taxon>
        <taxon>Bacillota</taxon>
        <taxon>Bacilli</taxon>
        <taxon>Lactobacillales</taxon>
        <taxon>Lactobacillaceae</taxon>
        <taxon>Lacticaseibacillus</taxon>
    </lineage>
</organism>
<dbReference type="RefSeq" id="WP_204118180.1">
    <property type="nucleotide sequence ID" value="NZ_BOLV01000003.1"/>
</dbReference>
<dbReference type="InterPro" id="IPR036388">
    <property type="entry name" value="WH-like_DNA-bd_sf"/>
</dbReference>
<evidence type="ECO:0000259" key="4">
    <source>
        <dbReference type="PROSITE" id="PS50995"/>
    </source>
</evidence>
<dbReference type="Pfam" id="PF01047">
    <property type="entry name" value="MarR"/>
    <property type="match status" value="1"/>
</dbReference>
<reference evidence="6" key="1">
    <citation type="journal article" date="2019" name="Int. J. Syst. Evol. Microbiol.">
        <title>The Global Catalogue of Microorganisms (GCM) 10K type strain sequencing project: providing services to taxonomists for standard genome sequencing and annotation.</title>
        <authorList>
            <consortium name="The Broad Institute Genomics Platform"/>
            <consortium name="The Broad Institute Genome Sequencing Center for Infectious Disease"/>
            <person name="Wu L."/>
            <person name="Ma J."/>
        </authorList>
    </citation>
    <scope>NUCLEOTIDE SEQUENCE [LARGE SCALE GENOMIC DNA]</scope>
    <source>
        <strain evidence="6">CCM 9110</strain>
    </source>
</reference>
<keyword evidence="6" id="KW-1185">Reference proteome</keyword>
<gene>
    <name evidence="5" type="ORF">ACFQ41_06655</name>
</gene>
<keyword evidence="2" id="KW-0238">DNA-binding</keyword>
<dbReference type="PROSITE" id="PS50995">
    <property type="entry name" value="HTH_MARR_2"/>
    <property type="match status" value="1"/>
</dbReference>
<evidence type="ECO:0000313" key="5">
    <source>
        <dbReference type="EMBL" id="MFD1398984.1"/>
    </source>
</evidence>
<dbReference type="SUPFAM" id="SSF46785">
    <property type="entry name" value="Winged helix' DNA-binding domain"/>
    <property type="match status" value="1"/>
</dbReference>
<keyword evidence="3" id="KW-0804">Transcription</keyword>
<evidence type="ECO:0000256" key="2">
    <source>
        <dbReference type="ARBA" id="ARBA00023125"/>
    </source>
</evidence>
<dbReference type="PANTHER" id="PTHR42756:SF2">
    <property type="entry name" value="MARR FAMILY REGULATORY PROTEIN"/>
    <property type="match status" value="1"/>
</dbReference>
<keyword evidence="1" id="KW-0805">Transcription regulation</keyword>
<proteinExistence type="predicted"/>
<dbReference type="SMART" id="SM00347">
    <property type="entry name" value="HTH_MARR"/>
    <property type="match status" value="1"/>
</dbReference>
<dbReference type="InterPro" id="IPR000835">
    <property type="entry name" value="HTH_MarR-typ"/>
</dbReference>
<comment type="caution">
    <text evidence="5">The sequence shown here is derived from an EMBL/GenBank/DDBJ whole genome shotgun (WGS) entry which is preliminary data.</text>
</comment>
<sequence length="149" mass="16718">MDALRAIGVVARALDSISNIEFRDLDLTRGQYLYLVRIVEQPGIIQEQLVNQLKVDRATVARSVAKLCQQGLVVKQPDPNNAKASLLFPTAAGKKAYAPIHRENQYSLKRALDGMTEDEVATLTRLLNQMTQNIDEDWQLVKSGGKRHY</sequence>
<feature type="domain" description="HTH marR-type" evidence="4">
    <location>
        <begin position="1"/>
        <end position="132"/>
    </location>
</feature>
<dbReference type="InterPro" id="IPR036390">
    <property type="entry name" value="WH_DNA-bd_sf"/>
</dbReference>